<evidence type="ECO:0000313" key="2">
    <source>
        <dbReference type="Proteomes" id="UP000317977"/>
    </source>
</evidence>
<reference evidence="1 2" key="1">
    <citation type="submission" date="2019-02" db="EMBL/GenBank/DDBJ databases">
        <title>Deep-cultivation of Planctomycetes and their phenomic and genomic characterization uncovers novel biology.</title>
        <authorList>
            <person name="Wiegand S."/>
            <person name="Jogler M."/>
            <person name="Boedeker C."/>
            <person name="Pinto D."/>
            <person name="Vollmers J."/>
            <person name="Rivas-Marin E."/>
            <person name="Kohn T."/>
            <person name="Peeters S.H."/>
            <person name="Heuer A."/>
            <person name="Rast P."/>
            <person name="Oberbeckmann S."/>
            <person name="Bunk B."/>
            <person name="Jeske O."/>
            <person name="Meyerdierks A."/>
            <person name="Storesund J.E."/>
            <person name="Kallscheuer N."/>
            <person name="Luecker S."/>
            <person name="Lage O.M."/>
            <person name="Pohl T."/>
            <person name="Merkel B.J."/>
            <person name="Hornburger P."/>
            <person name="Mueller R.-W."/>
            <person name="Bruemmer F."/>
            <person name="Labrenz M."/>
            <person name="Spormann A.M."/>
            <person name="Op Den Camp H."/>
            <person name="Overmann J."/>
            <person name="Amann R."/>
            <person name="Jetten M.S.M."/>
            <person name="Mascher T."/>
            <person name="Medema M.H."/>
            <person name="Devos D.P."/>
            <person name="Kaster A.-K."/>
            <person name="Ovreas L."/>
            <person name="Rohde M."/>
            <person name="Galperin M.Y."/>
            <person name="Jogler C."/>
        </authorList>
    </citation>
    <scope>NUCLEOTIDE SEQUENCE [LARGE SCALE GENOMIC DNA]</scope>
    <source>
        <strain evidence="1 2">Poly59</strain>
    </source>
</reference>
<sequence>MISLERFLWFPDHRCLFTFRVVAQPYKYAYKRNMCCGSSRMIQPEKFERTAAIVHVLKT</sequence>
<protein>
    <submittedName>
        <fullName evidence="1">Uncharacterized protein</fullName>
    </submittedName>
</protein>
<gene>
    <name evidence="1" type="ORF">Poly59_23080</name>
</gene>
<evidence type="ECO:0000313" key="1">
    <source>
        <dbReference type="EMBL" id="TWU56005.1"/>
    </source>
</evidence>
<keyword evidence="2" id="KW-1185">Reference proteome</keyword>
<dbReference type="Proteomes" id="UP000317977">
    <property type="component" value="Unassembled WGS sequence"/>
</dbReference>
<name>A0A5C6F486_9BACT</name>
<organism evidence="1 2">
    <name type="scientific">Rubripirellula reticaptiva</name>
    <dbReference type="NCBI Taxonomy" id="2528013"/>
    <lineage>
        <taxon>Bacteria</taxon>
        <taxon>Pseudomonadati</taxon>
        <taxon>Planctomycetota</taxon>
        <taxon>Planctomycetia</taxon>
        <taxon>Pirellulales</taxon>
        <taxon>Pirellulaceae</taxon>
        <taxon>Rubripirellula</taxon>
    </lineage>
</organism>
<accession>A0A5C6F486</accession>
<proteinExistence type="predicted"/>
<dbReference type="EMBL" id="SJPX01000002">
    <property type="protein sequence ID" value="TWU56005.1"/>
    <property type="molecule type" value="Genomic_DNA"/>
</dbReference>
<comment type="caution">
    <text evidence="1">The sequence shown here is derived from an EMBL/GenBank/DDBJ whole genome shotgun (WGS) entry which is preliminary data.</text>
</comment>
<dbReference type="AlphaFoldDB" id="A0A5C6F486"/>